<name>A0A182XQ93_ANOQN</name>
<organism evidence="1 2">
    <name type="scientific">Anopheles quadriannulatus</name>
    <name type="common">Mosquito</name>
    <dbReference type="NCBI Taxonomy" id="34691"/>
    <lineage>
        <taxon>Eukaryota</taxon>
        <taxon>Metazoa</taxon>
        <taxon>Ecdysozoa</taxon>
        <taxon>Arthropoda</taxon>
        <taxon>Hexapoda</taxon>
        <taxon>Insecta</taxon>
        <taxon>Pterygota</taxon>
        <taxon>Neoptera</taxon>
        <taxon>Endopterygota</taxon>
        <taxon>Diptera</taxon>
        <taxon>Nematocera</taxon>
        <taxon>Culicoidea</taxon>
        <taxon>Culicidae</taxon>
        <taxon>Anophelinae</taxon>
        <taxon>Anopheles</taxon>
    </lineage>
</organism>
<proteinExistence type="predicted"/>
<dbReference type="EnsemblMetazoa" id="AQUA014039-RA">
    <property type="protein sequence ID" value="AQUA014039-PA"/>
    <property type="gene ID" value="AQUA014039"/>
</dbReference>
<dbReference type="Proteomes" id="UP000076407">
    <property type="component" value="Unassembled WGS sequence"/>
</dbReference>
<evidence type="ECO:0000313" key="1">
    <source>
        <dbReference type="EnsemblMetazoa" id="AQUA014039-PA"/>
    </source>
</evidence>
<dbReference type="AlphaFoldDB" id="A0A182XQ93"/>
<sequence>MLPGIQTVYQPVHVAIGYTLRFHCCEESCLLVDTLTVPSCARPLQYT</sequence>
<accession>A0A182XQ93</accession>
<reference evidence="1" key="1">
    <citation type="submission" date="2020-05" db="UniProtKB">
        <authorList>
            <consortium name="EnsemblMetazoa"/>
        </authorList>
    </citation>
    <scope>IDENTIFICATION</scope>
    <source>
        <strain evidence="1">SANGQUA</strain>
    </source>
</reference>
<protein>
    <submittedName>
        <fullName evidence="1">Uncharacterized protein</fullName>
    </submittedName>
</protein>
<evidence type="ECO:0000313" key="2">
    <source>
        <dbReference type="Proteomes" id="UP000076407"/>
    </source>
</evidence>
<dbReference type="VEuPathDB" id="VectorBase:AQUA014039"/>
<keyword evidence="2" id="KW-1185">Reference proteome</keyword>